<feature type="transmembrane region" description="Helical" evidence="1">
    <location>
        <begin position="7"/>
        <end position="25"/>
    </location>
</feature>
<accession>A0ABV2G8Y0</accession>
<organism evidence="2 3">
    <name type="scientific">Bhargavaea ullalensis</name>
    <dbReference type="NCBI Taxonomy" id="1265685"/>
    <lineage>
        <taxon>Bacteria</taxon>
        <taxon>Bacillati</taxon>
        <taxon>Bacillota</taxon>
        <taxon>Bacilli</taxon>
        <taxon>Bacillales</taxon>
        <taxon>Caryophanaceae</taxon>
        <taxon>Bhargavaea</taxon>
    </lineage>
</organism>
<keyword evidence="3" id="KW-1185">Reference proteome</keyword>
<keyword evidence="1" id="KW-0472">Membrane</keyword>
<evidence type="ECO:0000313" key="2">
    <source>
        <dbReference type="EMBL" id="MET3574716.1"/>
    </source>
</evidence>
<keyword evidence="1" id="KW-1133">Transmembrane helix</keyword>
<gene>
    <name evidence="2" type="ORF">ABID49_000598</name>
</gene>
<dbReference type="EMBL" id="JBEPLW010000002">
    <property type="protein sequence ID" value="MET3574716.1"/>
    <property type="molecule type" value="Genomic_DNA"/>
</dbReference>
<dbReference type="Proteomes" id="UP001549099">
    <property type="component" value="Unassembled WGS sequence"/>
</dbReference>
<proteinExistence type="predicted"/>
<dbReference type="NCBIfam" id="TIGR02867">
    <property type="entry name" value="spore_II_P"/>
    <property type="match status" value="1"/>
</dbReference>
<evidence type="ECO:0000256" key="1">
    <source>
        <dbReference type="SAM" id="Phobius"/>
    </source>
</evidence>
<evidence type="ECO:0000313" key="3">
    <source>
        <dbReference type="Proteomes" id="UP001549099"/>
    </source>
</evidence>
<dbReference type="Pfam" id="PF07454">
    <property type="entry name" value="SpoIIP"/>
    <property type="match status" value="1"/>
</dbReference>
<protein>
    <submittedName>
        <fullName evidence="2">Stage II sporulation protein P</fullName>
    </submittedName>
</protein>
<sequence>MKKSWQFHSLFILFLFLLPILIIHFPGPEQPGSRQVAADGGRLVYAANLFDYETDSAEEAPADPAPASLTGTPGVSTDALMYFTHSHEAFAPIVKAKHGTVAVYHGQDNIMSLGAVFSSHFKLHGIQLDVLDYDNSGQMKAAGVPNSRAYSAIRPYVGKQVGEKNYSLILDIHRDSIGRDKTTVSGKDGTYAKAAFVIGVDHPGHKNNRQLAEQISAKMNELVPGISRGIITKGGRGVNGIYNQDLSPRLLLIEMGGTENTEDELNRTAAVIAKAAAEVLAANGQ</sequence>
<dbReference type="SUPFAM" id="SSF53187">
    <property type="entry name" value="Zn-dependent exopeptidases"/>
    <property type="match status" value="1"/>
</dbReference>
<name>A0ABV2G8Y0_9BACL</name>
<dbReference type="RefSeq" id="WP_354195172.1">
    <property type="nucleotide sequence ID" value="NZ_JBEPLW010000002.1"/>
</dbReference>
<dbReference type="InterPro" id="IPR010897">
    <property type="entry name" value="Spore_II_P"/>
</dbReference>
<keyword evidence="1" id="KW-0812">Transmembrane</keyword>
<reference evidence="2 3" key="1">
    <citation type="submission" date="2024-06" db="EMBL/GenBank/DDBJ databases">
        <title>Genomic Encyclopedia of Type Strains, Phase IV (KMG-IV): sequencing the most valuable type-strain genomes for metagenomic binning, comparative biology and taxonomic classification.</title>
        <authorList>
            <person name="Goeker M."/>
        </authorList>
    </citation>
    <scope>NUCLEOTIDE SEQUENCE [LARGE SCALE GENOMIC DNA]</scope>
    <source>
        <strain evidence="2 3">DSM 26128</strain>
    </source>
</reference>
<comment type="caution">
    <text evidence="2">The sequence shown here is derived from an EMBL/GenBank/DDBJ whole genome shotgun (WGS) entry which is preliminary data.</text>
</comment>